<dbReference type="GO" id="GO:0000045">
    <property type="term" value="P:autophagosome assembly"/>
    <property type="evidence" value="ECO:0007669"/>
    <property type="project" value="InterPro"/>
</dbReference>
<keyword evidence="8" id="KW-0653">Protein transport</keyword>
<dbReference type="Pfam" id="PF10377">
    <property type="entry name" value="ATG11"/>
    <property type="match status" value="1"/>
</dbReference>
<evidence type="ECO:0000256" key="9">
    <source>
        <dbReference type="ARBA" id="ARBA00023006"/>
    </source>
</evidence>
<dbReference type="GO" id="GO:0005764">
    <property type="term" value="C:lysosome"/>
    <property type="evidence" value="ECO:0007669"/>
    <property type="project" value="UniProtKB-SubCell"/>
</dbReference>
<evidence type="ECO:0000256" key="20">
    <source>
        <dbReference type="SAM" id="MobiDB-lite"/>
    </source>
</evidence>
<dbReference type="GO" id="GO:0034517">
    <property type="term" value="P:ribophagy"/>
    <property type="evidence" value="ECO:0007669"/>
    <property type="project" value="TreeGrafter"/>
</dbReference>
<evidence type="ECO:0000256" key="17">
    <source>
        <dbReference type="ARBA" id="ARBA00069790"/>
    </source>
</evidence>
<feature type="compositionally biased region" description="Polar residues" evidence="20">
    <location>
        <begin position="573"/>
        <end position="589"/>
    </location>
</feature>
<evidence type="ECO:0000313" key="24">
    <source>
        <dbReference type="Proteomes" id="UP000291343"/>
    </source>
</evidence>
<dbReference type="GO" id="GO:0034727">
    <property type="term" value="P:piecemeal microautophagy of the nucleus"/>
    <property type="evidence" value="ECO:0007669"/>
    <property type="project" value="TreeGrafter"/>
</dbReference>
<evidence type="ECO:0000256" key="2">
    <source>
        <dbReference type="ARBA" id="ARBA00004329"/>
    </source>
</evidence>
<feature type="coiled-coil region" evidence="19">
    <location>
        <begin position="664"/>
        <end position="733"/>
    </location>
</feature>
<dbReference type="Proteomes" id="UP000291343">
    <property type="component" value="Unassembled WGS sequence"/>
</dbReference>
<evidence type="ECO:0000256" key="19">
    <source>
        <dbReference type="SAM" id="Coils"/>
    </source>
</evidence>
<dbReference type="Gene3D" id="3.10.20.90">
    <property type="entry name" value="Phosphatidylinositol 3-kinase Catalytic Subunit, Chain A, domain 1"/>
    <property type="match status" value="1"/>
</dbReference>
<comment type="subcellular location">
    <subcellularLocation>
        <location evidence="4">Cytoplasm</location>
        <location evidence="4">Cytosol</location>
    </subcellularLocation>
    <subcellularLocation>
        <location evidence="3">Lysosome</location>
    </subcellularLocation>
    <subcellularLocation>
        <location evidence="1">Nucleus</location>
    </subcellularLocation>
    <subcellularLocation>
        <location evidence="2">Preautophagosomal structure</location>
    </subcellularLocation>
</comment>
<dbReference type="OrthoDB" id="447953at2759"/>
<organism evidence="23 24">
    <name type="scientific">Laodelphax striatellus</name>
    <name type="common">Small brown planthopper</name>
    <name type="synonym">Delphax striatella</name>
    <dbReference type="NCBI Taxonomy" id="195883"/>
    <lineage>
        <taxon>Eukaryota</taxon>
        <taxon>Metazoa</taxon>
        <taxon>Ecdysozoa</taxon>
        <taxon>Arthropoda</taxon>
        <taxon>Hexapoda</taxon>
        <taxon>Insecta</taxon>
        <taxon>Pterygota</taxon>
        <taxon>Neoptera</taxon>
        <taxon>Paraneoptera</taxon>
        <taxon>Hemiptera</taxon>
        <taxon>Auchenorrhyncha</taxon>
        <taxon>Fulgoroidea</taxon>
        <taxon>Delphacidae</taxon>
        <taxon>Criomorphinae</taxon>
        <taxon>Laodelphax</taxon>
    </lineage>
</organism>
<dbReference type="GO" id="GO:0061723">
    <property type="term" value="P:glycophagy"/>
    <property type="evidence" value="ECO:0007669"/>
    <property type="project" value="TreeGrafter"/>
</dbReference>
<keyword evidence="13" id="KW-0458">Lysosome</keyword>
<evidence type="ECO:0000256" key="1">
    <source>
        <dbReference type="ARBA" id="ARBA00004123"/>
    </source>
</evidence>
<keyword evidence="10" id="KW-0805">Transcription regulation</keyword>
<keyword evidence="14" id="KW-0539">Nucleus</keyword>
<sequence>MLYVFHVDTGSMMTFDINLALENVVQLKENIQRFCHIPVDKQVLLISGGDSLDPSARVCSYSAGTDTNPIFLFSKSTIESTTPPSPSIDYGSDTSDTELMKDRVDATLLMPATINTVAIRVQLAQQFHELAQDQKRTCTKIVHEQHLQQQGWAAVIANLDDTSTAFSIRRDQFEQDFQKYLESRDEYWLLLESFNADLETLAKVPLLPQLLENEGEESINEIGDQPNTLLEWIAAKDPHSSLQQVADNCRRGLEQLDEKFLETTKAEVEAALQAASNNRFREIDGLEDRLYGLEQLMNDMRVIVQEQGDLAQAFLQNQNRASDLKDNSILPDLCTSHKRQLQVMLNNHHQLRDIRRRCIAAKEELSINLYHRLKWVMFVENKFGGLFGKLSLYQDSLKRLRDHLRVLQQLHVSPHTYLRAVAEVVRRRTFSEAFLVWAGDIACQLYAVHSEELMRRKAFQEEFEDHFLTALFPGLEDVPPPFATQAPAAFDEKLPRLSFGDIEQLCSQLPDLALSLSVPDMSQITQLFLVKSIAGTLKTEPKDTSASIEDRLVEVVTAAGLASNLDPTLLQPADSQTSGGPSYNTQLTSDRGFESETDTEEFEKRPENEVTVLRDVIRRLGGSTSTGLASLRIDFDQLKEWILSERSQFCAIIHDLNTNYSRCMEEKNMQIERLSESCRKNEEELSRLHNVAMDLENRLKRVLESEERERRQREELEETLQIAQLNREQIIKEVTEQLTHAHKKEMEAVRSRFKLMTCTSLERSPSDTSLERIERSGVVELSSSDGILSHTREKITVDRDQFPVIKGDHFGNQKHMPIFKHPADKQMSVHEAMRRVANEKEHQLESLRFQLMTMEAECQKYKETINKLTDGSGSGGSECCSLLDRVEALERAKEKLERELIEARQQTSLTSKDMSTSVALVDTDSRNRDAATSPDPVKKPYIREKLTKSTTSLINQGKLSIGSCNIGDTVLVVWDDTFSNYKIAQDSTTLYFLHSECLDTLGLRISRDASLRQPYVIGEVTEKEYCRTKTAENRYHVPQDTKFYRVRVKPSYVMIRSQHSQSQPQSTTSSMSSN</sequence>
<dbReference type="GO" id="GO:0008285">
    <property type="term" value="P:negative regulation of cell population proliferation"/>
    <property type="evidence" value="ECO:0007669"/>
    <property type="project" value="UniProtKB-ARBA"/>
</dbReference>
<dbReference type="GO" id="GO:0019901">
    <property type="term" value="F:protein kinase binding"/>
    <property type="evidence" value="ECO:0007669"/>
    <property type="project" value="UniProtKB-ARBA"/>
</dbReference>
<evidence type="ECO:0000256" key="7">
    <source>
        <dbReference type="ARBA" id="ARBA00022553"/>
    </source>
</evidence>
<dbReference type="STRING" id="195883.A0A482WKE7"/>
<dbReference type="AlphaFoldDB" id="A0A482WKE7"/>
<evidence type="ECO:0000313" key="23">
    <source>
        <dbReference type="EMBL" id="RZF33953.1"/>
    </source>
</evidence>
<evidence type="ECO:0000256" key="15">
    <source>
        <dbReference type="ARBA" id="ARBA00023306"/>
    </source>
</evidence>
<evidence type="ECO:0000256" key="13">
    <source>
        <dbReference type="ARBA" id="ARBA00023228"/>
    </source>
</evidence>
<dbReference type="InterPro" id="IPR019460">
    <property type="entry name" value="Atg11_C"/>
</dbReference>
<evidence type="ECO:0000256" key="16">
    <source>
        <dbReference type="ARBA" id="ARBA00053494"/>
    </source>
</evidence>
<comment type="caution">
    <text evidence="23">The sequence shown here is derived from an EMBL/GenBank/DDBJ whole genome shotgun (WGS) entry which is preliminary data.</text>
</comment>
<dbReference type="EMBL" id="QKKF02033151">
    <property type="protein sequence ID" value="RZF33953.1"/>
    <property type="molecule type" value="Genomic_DNA"/>
</dbReference>
<keyword evidence="15" id="KW-0131">Cell cycle</keyword>
<evidence type="ECO:0000256" key="12">
    <source>
        <dbReference type="ARBA" id="ARBA00023163"/>
    </source>
</evidence>
<feature type="domain" description="Autophagy protein ATG17-like" evidence="21">
    <location>
        <begin position="123"/>
        <end position="465"/>
    </location>
</feature>
<evidence type="ECO:0000256" key="3">
    <source>
        <dbReference type="ARBA" id="ARBA00004371"/>
    </source>
</evidence>
<keyword evidence="24" id="KW-1185">Reference proteome</keyword>
<dbReference type="GO" id="GO:0000422">
    <property type="term" value="P:autophagy of mitochondrion"/>
    <property type="evidence" value="ECO:0007669"/>
    <property type="project" value="TreeGrafter"/>
</dbReference>
<evidence type="ECO:0000256" key="4">
    <source>
        <dbReference type="ARBA" id="ARBA00004514"/>
    </source>
</evidence>
<evidence type="ECO:0000256" key="14">
    <source>
        <dbReference type="ARBA" id="ARBA00023242"/>
    </source>
</evidence>
<evidence type="ECO:0000256" key="10">
    <source>
        <dbReference type="ARBA" id="ARBA00023015"/>
    </source>
</evidence>
<feature type="region of interest" description="Disordered" evidence="20">
    <location>
        <begin position="567"/>
        <end position="606"/>
    </location>
</feature>
<dbReference type="FunFam" id="3.10.20.90:FF:000049">
    <property type="entry name" value="RB1-inducible coiled-coil protein 1 isoform X1"/>
    <property type="match status" value="1"/>
</dbReference>
<keyword evidence="12" id="KW-0804">Transcription</keyword>
<dbReference type="SMR" id="A0A482WKE7"/>
<dbReference type="CDD" id="cd17060">
    <property type="entry name" value="Ubl_RB1CC1"/>
    <property type="match status" value="1"/>
</dbReference>
<dbReference type="GO" id="GO:0005634">
    <property type="term" value="C:nucleus"/>
    <property type="evidence" value="ECO:0007669"/>
    <property type="project" value="UniProtKB-SubCell"/>
</dbReference>
<dbReference type="FunCoup" id="A0A482WKE7">
    <property type="interactions" value="803"/>
</dbReference>
<evidence type="ECO:0000256" key="5">
    <source>
        <dbReference type="ARBA" id="ARBA00022448"/>
    </source>
</evidence>
<keyword evidence="5" id="KW-0813">Transport</keyword>
<comment type="function">
    <text evidence="16">Involved in autophagy. Regulates early events but also late events of autophagosome formation through direct interaction with Atg16L1. Required for the formation of the autophagosome-like double-membrane structure that surrounds the Salmonella-containing vacuole (SCV) during S.typhimurium infection and subsequent xenophagy. Involved in repair of DNA damage caused by ionizing radiation, which subsequently improves cell survival by decreasing apoptosis. Inhibits PTK2/FAK1 and PTK2B/PYK2 kinase activity, affecting their downstream signaling pathways. Plays a role as a modulator of TGF-beta-signaling by restricting substrate specificity of RNF111. Functions as a DNA-binding transcription factor. Is a potent regulator of the RB1 pathway through induction of RB1 expression. Plays a crucial role in muscular differentiation. Plays an indispensable role in fetal hematopoiesis and in the regulation of neuronal homeostasis.</text>
</comment>
<dbReference type="GO" id="GO:0060090">
    <property type="term" value="F:molecular adaptor activity"/>
    <property type="evidence" value="ECO:0007669"/>
    <property type="project" value="TreeGrafter"/>
</dbReference>
<dbReference type="InterPro" id="IPR045326">
    <property type="entry name" value="ATG17-like_dom"/>
</dbReference>
<proteinExistence type="predicted"/>
<keyword evidence="11 19" id="KW-0175">Coiled coil</keyword>
<evidence type="ECO:0000256" key="6">
    <source>
        <dbReference type="ARBA" id="ARBA00022490"/>
    </source>
</evidence>
<dbReference type="GO" id="GO:0061709">
    <property type="term" value="P:reticulophagy"/>
    <property type="evidence" value="ECO:0007669"/>
    <property type="project" value="TreeGrafter"/>
</dbReference>
<keyword evidence="6" id="KW-0963">Cytoplasm</keyword>
<dbReference type="PANTHER" id="PTHR13222:SF1">
    <property type="entry name" value="RB1-INDUCIBLE COILED-COIL PROTEIN 1"/>
    <property type="match status" value="1"/>
</dbReference>
<dbReference type="PANTHER" id="PTHR13222">
    <property type="entry name" value="RB1-INDUCIBLE COILED-COIL"/>
    <property type="match status" value="1"/>
</dbReference>
<evidence type="ECO:0000259" key="21">
    <source>
        <dbReference type="Pfam" id="PF04108"/>
    </source>
</evidence>
<dbReference type="GO" id="GO:0005829">
    <property type="term" value="C:cytosol"/>
    <property type="evidence" value="ECO:0007669"/>
    <property type="project" value="UniProtKB-SubCell"/>
</dbReference>
<gene>
    <name evidence="23" type="ORF">LSTR_LSTR010436</name>
</gene>
<evidence type="ECO:0000256" key="8">
    <source>
        <dbReference type="ARBA" id="ARBA00022927"/>
    </source>
</evidence>
<accession>A0A482WKE7</accession>
<dbReference type="InParanoid" id="A0A482WKE7"/>
<protein>
    <recommendedName>
        <fullName evidence="17">RB1-inducible coiled-coil protein 1</fullName>
    </recommendedName>
    <alternativeName>
        <fullName evidence="18">FAK family kinase-interacting protein of 200 kDa</fullName>
    </alternativeName>
</protein>
<dbReference type="InterPro" id="IPR040040">
    <property type="entry name" value="ATG11"/>
</dbReference>
<dbReference type="GO" id="GO:0031090">
    <property type="term" value="C:organelle membrane"/>
    <property type="evidence" value="ECO:0007669"/>
    <property type="project" value="UniProtKB-ARBA"/>
</dbReference>
<keyword evidence="9" id="KW-0072">Autophagy</keyword>
<evidence type="ECO:0000256" key="11">
    <source>
        <dbReference type="ARBA" id="ARBA00023054"/>
    </source>
</evidence>
<feature type="coiled-coil region" evidence="19">
    <location>
        <begin position="837"/>
        <end position="913"/>
    </location>
</feature>
<name>A0A482WKE7_LAOST</name>
<dbReference type="GO" id="GO:1990316">
    <property type="term" value="C:Atg1/ULK1 kinase complex"/>
    <property type="evidence" value="ECO:0007669"/>
    <property type="project" value="TreeGrafter"/>
</dbReference>
<evidence type="ECO:0000256" key="18">
    <source>
        <dbReference type="ARBA" id="ARBA00080154"/>
    </source>
</evidence>
<dbReference type="Pfam" id="PF04108">
    <property type="entry name" value="ATG17_like"/>
    <property type="match status" value="1"/>
</dbReference>
<keyword evidence="7" id="KW-0597">Phosphoprotein</keyword>
<dbReference type="GO" id="GO:0015031">
    <property type="term" value="P:protein transport"/>
    <property type="evidence" value="ECO:0007669"/>
    <property type="project" value="UniProtKB-KW"/>
</dbReference>
<dbReference type="GO" id="GO:0034045">
    <property type="term" value="C:phagophore assembly site membrane"/>
    <property type="evidence" value="ECO:0007669"/>
    <property type="project" value="TreeGrafter"/>
</dbReference>
<feature type="domain" description="Autophagy-related protein 11 C-terminal" evidence="22">
    <location>
        <begin position="954"/>
        <end position="1049"/>
    </location>
</feature>
<reference evidence="23 24" key="1">
    <citation type="journal article" date="2017" name="Gigascience">
        <title>Genome sequence of the small brown planthopper, Laodelphax striatellus.</title>
        <authorList>
            <person name="Zhu J."/>
            <person name="Jiang F."/>
            <person name="Wang X."/>
            <person name="Yang P."/>
            <person name="Bao Y."/>
            <person name="Zhao W."/>
            <person name="Wang W."/>
            <person name="Lu H."/>
            <person name="Wang Q."/>
            <person name="Cui N."/>
            <person name="Li J."/>
            <person name="Chen X."/>
            <person name="Luo L."/>
            <person name="Yu J."/>
            <person name="Kang L."/>
            <person name="Cui F."/>
        </authorList>
    </citation>
    <scope>NUCLEOTIDE SEQUENCE [LARGE SCALE GENOMIC DNA]</scope>
    <source>
        <strain evidence="23">Lst14</strain>
    </source>
</reference>
<evidence type="ECO:0000259" key="22">
    <source>
        <dbReference type="Pfam" id="PF10377"/>
    </source>
</evidence>